<accession>A0ABR0UX23</accession>
<comment type="caution">
    <text evidence="2">The sequence shown here is derived from an EMBL/GenBank/DDBJ whole genome shotgun (WGS) entry which is preliminary data.</text>
</comment>
<keyword evidence="3" id="KW-1185">Reference proteome</keyword>
<organism evidence="2 3">
    <name type="scientific">Rehmannia glutinosa</name>
    <name type="common">Chinese foxglove</name>
    <dbReference type="NCBI Taxonomy" id="99300"/>
    <lineage>
        <taxon>Eukaryota</taxon>
        <taxon>Viridiplantae</taxon>
        <taxon>Streptophyta</taxon>
        <taxon>Embryophyta</taxon>
        <taxon>Tracheophyta</taxon>
        <taxon>Spermatophyta</taxon>
        <taxon>Magnoliopsida</taxon>
        <taxon>eudicotyledons</taxon>
        <taxon>Gunneridae</taxon>
        <taxon>Pentapetalae</taxon>
        <taxon>asterids</taxon>
        <taxon>lamiids</taxon>
        <taxon>Lamiales</taxon>
        <taxon>Orobanchaceae</taxon>
        <taxon>Rehmannieae</taxon>
        <taxon>Rehmannia</taxon>
    </lineage>
</organism>
<evidence type="ECO:0000313" key="3">
    <source>
        <dbReference type="Proteomes" id="UP001318860"/>
    </source>
</evidence>
<name>A0ABR0UX23_REHGL</name>
<keyword evidence="1" id="KW-0175">Coiled coil</keyword>
<reference evidence="2 3" key="1">
    <citation type="journal article" date="2021" name="Comput. Struct. Biotechnol. J.">
        <title>De novo genome assembly of the potent medicinal plant Rehmannia glutinosa using nanopore technology.</title>
        <authorList>
            <person name="Ma L."/>
            <person name="Dong C."/>
            <person name="Song C."/>
            <person name="Wang X."/>
            <person name="Zheng X."/>
            <person name="Niu Y."/>
            <person name="Chen S."/>
            <person name="Feng W."/>
        </authorList>
    </citation>
    <scope>NUCLEOTIDE SEQUENCE [LARGE SCALE GENOMIC DNA]</scope>
    <source>
        <strain evidence="2">DH-2019</strain>
    </source>
</reference>
<gene>
    <name evidence="2" type="ORF">DH2020_039459</name>
</gene>
<protein>
    <submittedName>
        <fullName evidence="2">Uncharacterized protein</fullName>
    </submittedName>
</protein>
<evidence type="ECO:0000256" key="1">
    <source>
        <dbReference type="SAM" id="Coils"/>
    </source>
</evidence>
<evidence type="ECO:0000313" key="2">
    <source>
        <dbReference type="EMBL" id="KAK6126811.1"/>
    </source>
</evidence>
<sequence>MRFYDKLMTRSINAERGFQPGPQDGHLQRMICDRHRKKLCAQPPPYTPVLVKKFYTNARDPLEEPTGRLPMRRASIGITPQRSLPAPRHGVEIGKNQTCGALQRAPILQEPAAEKRMEAATMNIEEVAIEAVGETIKSCSNEPAVVKRQKTQSQKGIHDELYESAMGIDSKENEFVEVPLERRSKRKEDISSFLAARAPQEPATEQRMEAATMNIEEVAKEAIGETDLEKCREEDELALEKGKGTDWSHNCIFDNMLTNIYIKIFKTLTKRLAQEHSKNGNGQELRVSRVLHQANSRVVATIFLEEVIKLVREKEEVIEEKNEVNLLLVDEANFKVNKEESLHQEEEEDIQLTLCKEHPQNLGHVKSNDQCKHVISQRTKLHAHVQYRANSCLAGLPSLNVLLVVEVLASYPRNCKHLENHSLALIAEDESHRGNAKQDVGDLNDICASSTPRSAIMANRKVTIVKAVASNSSNTTSESLGVISKKLQAPSKITPLLGITENESLQGNTKKDVGDLKDMCFINSSLGVKDKEHSSNYNHDS</sequence>
<feature type="coiled-coil region" evidence="1">
    <location>
        <begin position="304"/>
        <end position="349"/>
    </location>
</feature>
<proteinExistence type="predicted"/>
<dbReference type="EMBL" id="JABTTQ020001997">
    <property type="protein sequence ID" value="KAK6126811.1"/>
    <property type="molecule type" value="Genomic_DNA"/>
</dbReference>
<dbReference type="Proteomes" id="UP001318860">
    <property type="component" value="Unassembled WGS sequence"/>
</dbReference>